<reference evidence="1 2" key="1">
    <citation type="journal article" date="2022" name="Hortic Res">
        <title>A haplotype resolved chromosomal level avocado genome allows analysis of novel avocado genes.</title>
        <authorList>
            <person name="Nath O."/>
            <person name="Fletcher S.J."/>
            <person name="Hayward A."/>
            <person name="Shaw L.M."/>
            <person name="Masouleh A.K."/>
            <person name="Furtado A."/>
            <person name="Henry R.J."/>
            <person name="Mitter N."/>
        </authorList>
    </citation>
    <scope>NUCLEOTIDE SEQUENCE [LARGE SCALE GENOMIC DNA]</scope>
    <source>
        <strain evidence="2">cv. Hass</strain>
    </source>
</reference>
<gene>
    <name evidence="1" type="ORF">MRB53_027574</name>
</gene>
<keyword evidence="2" id="KW-1185">Reference proteome</keyword>
<protein>
    <submittedName>
        <fullName evidence="1">Uncharacterized protein</fullName>
    </submittedName>
</protein>
<evidence type="ECO:0000313" key="1">
    <source>
        <dbReference type="EMBL" id="KAJ8634238.1"/>
    </source>
</evidence>
<accession>A0ACC2LLH2</accession>
<dbReference type="EMBL" id="CM056816">
    <property type="protein sequence ID" value="KAJ8634238.1"/>
    <property type="molecule type" value="Genomic_DNA"/>
</dbReference>
<organism evidence="1 2">
    <name type="scientific">Persea americana</name>
    <name type="common">Avocado</name>
    <dbReference type="NCBI Taxonomy" id="3435"/>
    <lineage>
        <taxon>Eukaryota</taxon>
        <taxon>Viridiplantae</taxon>
        <taxon>Streptophyta</taxon>
        <taxon>Embryophyta</taxon>
        <taxon>Tracheophyta</taxon>
        <taxon>Spermatophyta</taxon>
        <taxon>Magnoliopsida</taxon>
        <taxon>Magnoliidae</taxon>
        <taxon>Laurales</taxon>
        <taxon>Lauraceae</taxon>
        <taxon>Persea</taxon>
    </lineage>
</organism>
<evidence type="ECO:0000313" key="2">
    <source>
        <dbReference type="Proteomes" id="UP001234297"/>
    </source>
</evidence>
<dbReference type="Proteomes" id="UP001234297">
    <property type="component" value="Chromosome 8"/>
</dbReference>
<sequence>MLSPVMIIIDLDTYRCLERGQREGGVQRISELDLSFGFPNKREYDYEFEAFCNGLHFSYYSFLRKDGFTECYISNPWTKESARLPNPTGFYGRSPCGLAFENNSSNDDNNNAALYKIVKVNLNWIGNQKKICNIEMYSSNKKKWQLQAAPELENYTYCKL</sequence>
<proteinExistence type="predicted"/>
<comment type="caution">
    <text evidence="1">The sequence shown here is derived from an EMBL/GenBank/DDBJ whole genome shotgun (WGS) entry which is preliminary data.</text>
</comment>
<name>A0ACC2LLH2_PERAE</name>